<keyword evidence="7" id="KW-0539">Nucleus</keyword>
<feature type="compositionally biased region" description="Low complexity" evidence="8">
    <location>
        <begin position="10"/>
        <end position="53"/>
    </location>
</feature>
<evidence type="ECO:0000313" key="10">
    <source>
        <dbReference type="EMBL" id="KAK0539412.1"/>
    </source>
</evidence>
<evidence type="ECO:0000313" key="11">
    <source>
        <dbReference type="Proteomes" id="UP001176521"/>
    </source>
</evidence>
<keyword evidence="5" id="KW-0804">Transcription</keyword>
<keyword evidence="4" id="KW-0805">Transcription regulation</keyword>
<proteinExistence type="inferred from homology"/>
<feature type="region of interest" description="Disordered" evidence="8">
    <location>
        <begin position="287"/>
        <end position="367"/>
    </location>
</feature>
<comment type="caution">
    <text evidence="10">The sequence shown here is derived from an EMBL/GenBank/DDBJ whole genome shotgun (WGS) entry which is preliminary data.</text>
</comment>
<dbReference type="PANTHER" id="PTHR12707:SF0">
    <property type="entry name" value="PININ"/>
    <property type="match status" value="1"/>
</dbReference>
<comment type="similarity">
    <text evidence="2">Belongs to the pinin family.</text>
</comment>
<evidence type="ECO:0000256" key="8">
    <source>
        <dbReference type="SAM" id="MobiDB-lite"/>
    </source>
</evidence>
<evidence type="ECO:0000256" key="6">
    <source>
        <dbReference type="ARBA" id="ARBA00023187"/>
    </source>
</evidence>
<feature type="compositionally biased region" description="Basic and acidic residues" evidence="8">
    <location>
        <begin position="326"/>
        <end position="353"/>
    </location>
</feature>
<dbReference type="GO" id="GO:0071013">
    <property type="term" value="C:catalytic step 2 spliceosome"/>
    <property type="evidence" value="ECO:0007669"/>
    <property type="project" value="TreeGrafter"/>
</dbReference>
<dbReference type="Proteomes" id="UP001176521">
    <property type="component" value="Unassembled WGS sequence"/>
</dbReference>
<dbReference type="AlphaFoldDB" id="A0AAN6GG35"/>
<evidence type="ECO:0000256" key="3">
    <source>
        <dbReference type="ARBA" id="ARBA00022664"/>
    </source>
</evidence>
<dbReference type="GO" id="GO:0006397">
    <property type="term" value="P:mRNA processing"/>
    <property type="evidence" value="ECO:0007669"/>
    <property type="project" value="UniProtKB-KW"/>
</dbReference>
<gene>
    <name evidence="10" type="ORF">OC842_000968</name>
</gene>
<dbReference type="PANTHER" id="PTHR12707">
    <property type="entry name" value="PINN"/>
    <property type="match status" value="1"/>
</dbReference>
<keyword evidence="11" id="KW-1185">Reference proteome</keyword>
<dbReference type="InterPro" id="IPR039853">
    <property type="entry name" value="Pinin"/>
</dbReference>
<keyword evidence="3" id="KW-0507">mRNA processing</keyword>
<feature type="region of interest" description="Disordered" evidence="8">
    <location>
        <begin position="182"/>
        <end position="208"/>
    </location>
</feature>
<reference evidence="10" key="1">
    <citation type="journal article" date="2023" name="PhytoFront">
        <title>Draft Genome Resources of Seven Strains of Tilletia horrida, Causal Agent of Kernel Smut of Rice.</title>
        <authorList>
            <person name="Khanal S."/>
            <person name="Antony Babu S."/>
            <person name="Zhou X.G."/>
        </authorList>
    </citation>
    <scope>NUCLEOTIDE SEQUENCE</scope>
    <source>
        <strain evidence="10">TX3</strain>
    </source>
</reference>
<evidence type="ECO:0000256" key="7">
    <source>
        <dbReference type="ARBA" id="ARBA00023242"/>
    </source>
</evidence>
<comment type="subcellular location">
    <subcellularLocation>
        <location evidence="1">Nucleus</location>
    </subcellularLocation>
</comment>
<keyword evidence="6" id="KW-0508">mRNA splicing</keyword>
<feature type="domain" description="Pinin/SDK/MemA protein" evidence="9">
    <location>
        <begin position="74"/>
        <end position="175"/>
    </location>
</feature>
<feature type="compositionally biased region" description="Basic and acidic residues" evidence="8">
    <location>
        <begin position="93"/>
        <end position="111"/>
    </location>
</feature>
<protein>
    <recommendedName>
        <fullName evidence="9">Pinin/SDK/MemA protein domain-containing protein</fullName>
    </recommendedName>
</protein>
<dbReference type="Pfam" id="PF04696">
    <property type="entry name" value="Pinin_SDK_memA"/>
    <property type="match status" value="1"/>
</dbReference>
<sequence length="367" mass="40504">MADQEEDEAILIPAPAPAEYAVPEDAAPAAISDGQQQQQSTRRPSSSKRTQPSAAGDVETSQAPAAKRPRRDAEARSRGMRMFGLVTSTLKKVANENEKRMTGEAGKRRAEIEERLKQKLQRETEELEARASQEQQDRADLAELSRITNAIALGEADFRVRKAQKRRLASFLCAKVDVSDSTVARRDGGGSGSGRGAHRAGGRAGADNSEYLSTADYAIDLPFGLEPLREGALYPIYYLPTKLLPSQEDELDEQEDRVDRLIDDAETEWRERKKGLEERSKLLRDRIRARRGTKTEQMQIDDRIPSSSKTENGDTKVKAEEEEEPAENRGRAEPSTEHDGDVRMGETDIKDADAAAAETSVEAAIPS</sequence>
<dbReference type="EMBL" id="JAPDMQ010000031">
    <property type="protein sequence ID" value="KAK0539412.1"/>
    <property type="molecule type" value="Genomic_DNA"/>
</dbReference>
<evidence type="ECO:0000256" key="1">
    <source>
        <dbReference type="ARBA" id="ARBA00004123"/>
    </source>
</evidence>
<feature type="region of interest" description="Disordered" evidence="8">
    <location>
        <begin position="1"/>
        <end position="111"/>
    </location>
</feature>
<evidence type="ECO:0000256" key="2">
    <source>
        <dbReference type="ARBA" id="ARBA00010386"/>
    </source>
</evidence>
<feature type="compositionally biased region" description="Low complexity" evidence="8">
    <location>
        <begin position="354"/>
        <end position="367"/>
    </location>
</feature>
<dbReference type="GO" id="GO:0008380">
    <property type="term" value="P:RNA splicing"/>
    <property type="evidence" value="ECO:0007669"/>
    <property type="project" value="UniProtKB-KW"/>
</dbReference>
<evidence type="ECO:0000259" key="9">
    <source>
        <dbReference type="Pfam" id="PF04696"/>
    </source>
</evidence>
<evidence type="ECO:0000256" key="5">
    <source>
        <dbReference type="ARBA" id="ARBA00023163"/>
    </source>
</evidence>
<name>A0AAN6GG35_9BASI</name>
<evidence type="ECO:0000256" key="4">
    <source>
        <dbReference type="ARBA" id="ARBA00023015"/>
    </source>
</evidence>
<organism evidence="10 11">
    <name type="scientific">Tilletia horrida</name>
    <dbReference type="NCBI Taxonomy" id="155126"/>
    <lineage>
        <taxon>Eukaryota</taxon>
        <taxon>Fungi</taxon>
        <taxon>Dikarya</taxon>
        <taxon>Basidiomycota</taxon>
        <taxon>Ustilaginomycotina</taxon>
        <taxon>Exobasidiomycetes</taxon>
        <taxon>Tilletiales</taxon>
        <taxon>Tilletiaceae</taxon>
        <taxon>Tilletia</taxon>
    </lineage>
</organism>
<dbReference type="InterPro" id="IPR006786">
    <property type="entry name" value="Pinin_SDK_MemA"/>
</dbReference>
<accession>A0AAN6GG35</accession>